<feature type="domain" description="Fe2OG dioxygenase" evidence="2">
    <location>
        <begin position="120"/>
        <end position="233"/>
    </location>
</feature>
<gene>
    <name evidence="3" type="ORF">MLE19_12480</name>
</gene>
<keyword evidence="1" id="KW-0560">Oxidoreductase</keyword>
<comment type="caution">
    <text evidence="3">The sequence shown here is derived from an EMBL/GenBank/DDBJ whole genome shotgun (WGS) entry which is preliminary data.</text>
</comment>
<dbReference type="PROSITE" id="PS51471">
    <property type="entry name" value="FE2OG_OXY"/>
    <property type="match status" value="1"/>
</dbReference>
<evidence type="ECO:0000259" key="2">
    <source>
        <dbReference type="PROSITE" id="PS51471"/>
    </source>
</evidence>
<protein>
    <submittedName>
        <fullName evidence="3">2OG-Fe(II) oxygenase</fullName>
    </submittedName>
</protein>
<dbReference type="Proteomes" id="UP001320609">
    <property type="component" value="Unassembled WGS sequence"/>
</dbReference>
<comment type="similarity">
    <text evidence="1">Belongs to the iron/ascorbate-dependent oxidoreductase family.</text>
</comment>
<organism evidence="3 4">
    <name type="scientific">Vreelandella neptunia</name>
    <dbReference type="NCBI Taxonomy" id="115551"/>
    <lineage>
        <taxon>Bacteria</taxon>
        <taxon>Pseudomonadati</taxon>
        <taxon>Pseudomonadota</taxon>
        <taxon>Gammaproteobacteria</taxon>
        <taxon>Oceanospirillales</taxon>
        <taxon>Halomonadaceae</taxon>
        <taxon>Vreelandella</taxon>
    </lineage>
</organism>
<sequence length="234" mass="27547">MNKEKKIEVNWDEAYLGLEEKGFFVIKNIFSKHTCDKIKNLYQVDSYFRNKIVMERYNFGKGEYKYLDYPLPKEVEKARKYLYEKLVNIANVWQVKMRKEELFPEAYPQFLEICHKNGQKRPTPLILKYKKGDFNCLHQDLYGDIYFPFQVVIQLADSINDYEGGELVLTEQRPRMQSKANVISMQKGDAIVFAVNERPVNGKKGSYKVKMRHGVSEVKDGERYTLGIIFHDAS</sequence>
<evidence type="ECO:0000256" key="1">
    <source>
        <dbReference type="RuleBase" id="RU003682"/>
    </source>
</evidence>
<proteinExistence type="inferred from homology"/>
<evidence type="ECO:0000313" key="3">
    <source>
        <dbReference type="EMBL" id="MCH4812153.1"/>
    </source>
</evidence>
<name>A0ABS9S7R0_9GAMM</name>
<keyword evidence="1" id="KW-0408">Iron</keyword>
<keyword evidence="4" id="KW-1185">Reference proteome</keyword>
<dbReference type="Gene3D" id="2.60.120.620">
    <property type="entry name" value="q2cbj1_9rhob like domain"/>
    <property type="match status" value="1"/>
</dbReference>
<keyword evidence="1" id="KW-0479">Metal-binding</keyword>
<reference evidence="3 4" key="1">
    <citation type="submission" date="2022-03" db="EMBL/GenBank/DDBJ databases">
        <title>Genomic signatures underlying metal tolerance in selected Arctic bacterial isolates.</title>
        <authorList>
            <person name="Thomas F.A."/>
            <person name="Venkatachalam S."/>
            <person name="Krishnan K.P."/>
        </authorList>
    </citation>
    <scope>NUCLEOTIDE SEQUENCE [LARGE SCALE GENOMIC DNA]</scope>
    <source>
        <strain evidence="3 4">HM116</strain>
    </source>
</reference>
<dbReference type="RefSeq" id="WP_240718507.1">
    <property type="nucleotide sequence ID" value="NZ_JAKVTW010000008.1"/>
</dbReference>
<dbReference type="InterPro" id="IPR018655">
    <property type="entry name" value="DUF2086"/>
</dbReference>
<evidence type="ECO:0000313" key="4">
    <source>
        <dbReference type="Proteomes" id="UP001320609"/>
    </source>
</evidence>
<dbReference type="InterPro" id="IPR005123">
    <property type="entry name" value="Oxoglu/Fe-dep_dioxygenase_dom"/>
</dbReference>
<accession>A0ABS9S7R0</accession>
<dbReference type="Pfam" id="PF09859">
    <property type="entry name" value="Oxygenase-NA"/>
    <property type="match status" value="1"/>
</dbReference>
<dbReference type="EMBL" id="JAKVTW010000008">
    <property type="protein sequence ID" value="MCH4812153.1"/>
    <property type="molecule type" value="Genomic_DNA"/>
</dbReference>